<dbReference type="EMBL" id="UOFX01000080">
    <property type="protein sequence ID" value="VAX10946.1"/>
    <property type="molecule type" value="Genomic_DNA"/>
</dbReference>
<dbReference type="AlphaFoldDB" id="A0A3B1AY06"/>
<sequence length="125" mass="13492">MRNKNLTLLKILLIAIMVFQPAVSADAMTAMDHSQNGVASKAMSEHKMDHGAMHQAMNEDAFPVSMEDCCASNATCSMMSCSVALPQNPISIAIVTTSLVTPAYQISWVGILQPTEIRPPRNTLS</sequence>
<organism evidence="1">
    <name type="scientific">hydrothermal vent metagenome</name>
    <dbReference type="NCBI Taxonomy" id="652676"/>
    <lineage>
        <taxon>unclassified sequences</taxon>
        <taxon>metagenomes</taxon>
        <taxon>ecological metagenomes</taxon>
    </lineage>
</organism>
<name>A0A3B1AY06_9ZZZZ</name>
<proteinExistence type="predicted"/>
<accession>A0A3B1AY06</accession>
<protein>
    <submittedName>
        <fullName evidence="1">Uncharacterized protein</fullName>
    </submittedName>
</protein>
<gene>
    <name evidence="1" type="ORF">MNBD_GAMMA26-1779</name>
</gene>
<evidence type="ECO:0000313" key="1">
    <source>
        <dbReference type="EMBL" id="VAX10946.1"/>
    </source>
</evidence>
<reference evidence="1" key="1">
    <citation type="submission" date="2018-06" db="EMBL/GenBank/DDBJ databases">
        <authorList>
            <person name="Zhirakovskaya E."/>
        </authorList>
    </citation>
    <scope>NUCLEOTIDE SEQUENCE</scope>
</reference>